<proteinExistence type="predicted"/>
<accession>A0A8H6VVT1</accession>
<comment type="caution">
    <text evidence="1">The sequence shown here is derived from an EMBL/GenBank/DDBJ whole genome shotgun (WGS) entry which is preliminary data.</text>
</comment>
<dbReference type="AlphaFoldDB" id="A0A8H6VVT1"/>
<dbReference type="Proteomes" id="UP000636479">
    <property type="component" value="Unassembled WGS sequence"/>
</dbReference>
<gene>
    <name evidence="1" type="ORF">MIND_01220400</name>
</gene>
<dbReference type="EMBL" id="JACAZF010000012">
    <property type="protein sequence ID" value="KAF7291948.1"/>
    <property type="molecule type" value="Genomic_DNA"/>
</dbReference>
<evidence type="ECO:0000313" key="2">
    <source>
        <dbReference type="Proteomes" id="UP000636479"/>
    </source>
</evidence>
<dbReference type="RefSeq" id="XP_037214675.1">
    <property type="nucleotide sequence ID" value="XM_037368707.1"/>
</dbReference>
<dbReference type="GeneID" id="59351223"/>
<protein>
    <submittedName>
        <fullName evidence="1">Uncharacterized protein</fullName>
    </submittedName>
</protein>
<evidence type="ECO:0000313" key="1">
    <source>
        <dbReference type="EMBL" id="KAF7291948.1"/>
    </source>
</evidence>
<organism evidence="1 2">
    <name type="scientific">Mycena indigotica</name>
    <dbReference type="NCBI Taxonomy" id="2126181"/>
    <lineage>
        <taxon>Eukaryota</taxon>
        <taxon>Fungi</taxon>
        <taxon>Dikarya</taxon>
        <taxon>Basidiomycota</taxon>
        <taxon>Agaricomycotina</taxon>
        <taxon>Agaricomycetes</taxon>
        <taxon>Agaricomycetidae</taxon>
        <taxon>Agaricales</taxon>
        <taxon>Marasmiineae</taxon>
        <taxon>Mycenaceae</taxon>
        <taxon>Mycena</taxon>
    </lineage>
</organism>
<keyword evidence="2" id="KW-1185">Reference proteome</keyword>
<sequence>MTCTIQQECPFAFLEGAYVVYRTNSVTQPIQMEQKFDLDSGEPRNSTRLFPNNAHDPFSRFWNSDEKGTRTLSSEVWELRSNYELVPELLTSMQLSRFGTGLSYEIKTTYVDYGVGVNSCRHGPKRDAVVKFADDVHTFLVGKGFNVPCLIVETMHWR</sequence>
<name>A0A8H6VVT1_9AGAR</name>
<reference evidence="1" key="1">
    <citation type="submission" date="2020-05" db="EMBL/GenBank/DDBJ databases">
        <title>Mycena genomes resolve the evolution of fungal bioluminescence.</title>
        <authorList>
            <person name="Tsai I.J."/>
        </authorList>
    </citation>
    <scope>NUCLEOTIDE SEQUENCE</scope>
    <source>
        <strain evidence="1">171206Taipei</strain>
    </source>
</reference>